<dbReference type="AlphaFoldDB" id="A0A1I5C6Q3"/>
<dbReference type="Gene3D" id="3.30.750.24">
    <property type="entry name" value="STAS domain"/>
    <property type="match status" value="1"/>
</dbReference>
<feature type="domain" description="STAS" evidence="1">
    <location>
        <begin position="25"/>
        <end position="97"/>
    </location>
</feature>
<evidence type="ECO:0000259" key="1">
    <source>
        <dbReference type="PROSITE" id="PS50801"/>
    </source>
</evidence>
<sequence>MTTAGSPSRDAAPRTEVVVPRVGPIRVSGHLTRQGADLVRGTVETARRTGSPVVVVDLAGVRAADDAGLDALHTLRDTLSGRGTRLLLRNEPGVTPA</sequence>
<dbReference type="Pfam" id="PF13466">
    <property type="entry name" value="STAS_2"/>
    <property type="match status" value="1"/>
</dbReference>
<dbReference type="InterPro" id="IPR036513">
    <property type="entry name" value="STAS_dom_sf"/>
</dbReference>
<protein>
    <submittedName>
        <fullName evidence="2">STAS domain-containing protein</fullName>
    </submittedName>
</protein>
<dbReference type="OrthoDB" id="5196102at2"/>
<dbReference type="Proteomes" id="UP000183642">
    <property type="component" value="Unassembled WGS sequence"/>
</dbReference>
<evidence type="ECO:0000313" key="2">
    <source>
        <dbReference type="EMBL" id="SFN82617.1"/>
    </source>
</evidence>
<proteinExistence type="predicted"/>
<organism evidence="2 3">
    <name type="scientific">Geodermatophilus obscurus</name>
    <dbReference type="NCBI Taxonomy" id="1861"/>
    <lineage>
        <taxon>Bacteria</taxon>
        <taxon>Bacillati</taxon>
        <taxon>Actinomycetota</taxon>
        <taxon>Actinomycetes</taxon>
        <taxon>Geodermatophilales</taxon>
        <taxon>Geodermatophilaceae</taxon>
        <taxon>Geodermatophilus</taxon>
    </lineage>
</organism>
<reference evidence="3" key="1">
    <citation type="submission" date="2016-10" db="EMBL/GenBank/DDBJ databases">
        <authorList>
            <person name="Varghese N."/>
            <person name="Submissions S."/>
        </authorList>
    </citation>
    <scope>NUCLEOTIDE SEQUENCE [LARGE SCALE GENOMIC DNA]</scope>
    <source>
        <strain evidence="3">DSM 43161</strain>
    </source>
</reference>
<gene>
    <name evidence="2" type="ORF">SAMN05660359_00127</name>
</gene>
<dbReference type="SUPFAM" id="SSF52091">
    <property type="entry name" value="SpoIIaa-like"/>
    <property type="match status" value="1"/>
</dbReference>
<dbReference type="InterPro" id="IPR002645">
    <property type="entry name" value="STAS_dom"/>
</dbReference>
<accession>A0A1I5C6Q3</accession>
<evidence type="ECO:0000313" key="3">
    <source>
        <dbReference type="Proteomes" id="UP000183642"/>
    </source>
</evidence>
<name>A0A1I5C6Q3_9ACTN</name>
<dbReference type="PROSITE" id="PS50801">
    <property type="entry name" value="STAS"/>
    <property type="match status" value="1"/>
</dbReference>
<dbReference type="InterPro" id="IPR058548">
    <property type="entry name" value="MlaB-like_STAS"/>
</dbReference>
<keyword evidence="3" id="KW-1185">Reference proteome</keyword>
<dbReference type="EMBL" id="FOWE01000001">
    <property type="protein sequence ID" value="SFN82617.1"/>
    <property type="molecule type" value="Genomic_DNA"/>
</dbReference>
<dbReference type="RefSeq" id="WP_075011598.1">
    <property type="nucleotide sequence ID" value="NZ_FOWE01000001.1"/>
</dbReference>